<comment type="caution">
    <text evidence="3">The sequence shown here is derived from an EMBL/GenBank/DDBJ whole genome shotgun (WGS) entry which is preliminary data.</text>
</comment>
<protein>
    <submittedName>
        <fullName evidence="3">Uncharacterized protein</fullName>
    </submittedName>
</protein>
<sequence length="96" mass="10262">MAQMVRPKRSPRSGVPPVRLFDAPVRVPSGRATALIVTFATWALLVVTVPLYFVFLLNNLPDVFAIVGNMRAPRAPRGSGESAGPPDDAPRPPTDG</sequence>
<reference evidence="3 4" key="1">
    <citation type="journal article" date="2014" name="Int. J. Syst. Evol. Microbiol.">
        <title>Complete genome sequence of Corynebacterium casei LMG S-19264T (=DSM 44701T), isolated from a smear-ripened cheese.</title>
        <authorList>
            <consortium name="US DOE Joint Genome Institute (JGI-PGF)"/>
            <person name="Walter F."/>
            <person name="Albersmeier A."/>
            <person name="Kalinowski J."/>
            <person name="Ruckert C."/>
        </authorList>
    </citation>
    <scope>NUCLEOTIDE SEQUENCE [LARGE SCALE GENOMIC DNA]</scope>
    <source>
        <strain evidence="3 4">CGMCC 1.12976</strain>
    </source>
</reference>
<evidence type="ECO:0000256" key="2">
    <source>
        <dbReference type="SAM" id="Phobius"/>
    </source>
</evidence>
<proteinExistence type="predicted"/>
<name>A0A917B801_9MICO</name>
<keyword evidence="2" id="KW-0812">Transmembrane</keyword>
<dbReference type="RefSeq" id="WP_188678642.1">
    <property type="nucleotide sequence ID" value="NZ_BMGP01000004.1"/>
</dbReference>
<evidence type="ECO:0000256" key="1">
    <source>
        <dbReference type="SAM" id="MobiDB-lite"/>
    </source>
</evidence>
<keyword evidence="2" id="KW-0472">Membrane</keyword>
<feature type="region of interest" description="Disordered" evidence="1">
    <location>
        <begin position="74"/>
        <end position="96"/>
    </location>
</feature>
<dbReference type="EMBL" id="BMGP01000004">
    <property type="protein sequence ID" value="GGF30330.1"/>
    <property type="molecule type" value="Genomic_DNA"/>
</dbReference>
<dbReference type="Proteomes" id="UP000598775">
    <property type="component" value="Unassembled WGS sequence"/>
</dbReference>
<gene>
    <name evidence="3" type="ORF">GCM10011399_24380</name>
</gene>
<evidence type="ECO:0000313" key="4">
    <source>
        <dbReference type="Proteomes" id="UP000598775"/>
    </source>
</evidence>
<dbReference type="AlphaFoldDB" id="A0A917B801"/>
<evidence type="ECO:0000313" key="3">
    <source>
        <dbReference type="EMBL" id="GGF30330.1"/>
    </source>
</evidence>
<accession>A0A917B801</accession>
<feature type="transmembrane region" description="Helical" evidence="2">
    <location>
        <begin position="34"/>
        <end position="55"/>
    </location>
</feature>
<keyword evidence="4" id="KW-1185">Reference proteome</keyword>
<organism evidence="3 4">
    <name type="scientific">Subtercola lobariae</name>
    <dbReference type="NCBI Taxonomy" id="1588641"/>
    <lineage>
        <taxon>Bacteria</taxon>
        <taxon>Bacillati</taxon>
        <taxon>Actinomycetota</taxon>
        <taxon>Actinomycetes</taxon>
        <taxon>Micrococcales</taxon>
        <taxon>Microbacteriaceae</taxon>
        <taxon>Subtercola</taxon>
    </lineage>
</organism>
<keyword evidence="2" id="KW-1133">Transmembrane helix</keyword>